<sequence length="105" mass="11785">MNQEPLSMAVQLAGCEYRFACQPSEREELLDAARYLDLKMREIRDHGGNTLNAQAIAVMAALNLSHELLRQQCQWTEAESLVKNQVRDLLQKVDAALSLDTPTSV</sequence>
<evidence type="ECO:0000256" key="10">
    <source>
        <dbReference type="ARBA" id="ARBA00026068"/>
    </source>
</evidence>
<dbReference type="InterPro" id="IPR042233">
    <property type="entry name" value="Cell_div_ZapA_N"/>
</dbReference>
<dbReference type="Pfam" id="PF05164">
    <property type="entry name" value="ZapA"/>
    <property type="match status" value="1"/>
</dbReference>
<evidence type="ECO:0000313" key="13">
    <source>
        <dbReference type="Proteomes" id="UP000019184"/>
    </source>
</evidence>
<name>A0A7U7G7P6_9GAMM</name>
<keyword evidence="6" id="KW-0175">Coiled coil</keyword>
<dbReference type="InterPro" id="IPR007838">
    <property type="entry name" value="Cell_div_ZapA-like"/>
</dbReference>
<reference evidence="12 13" key="1">
    <citation type="journal article" date="2014" name="ISME J.">
        <title>Candidatus Competibacter-lineage genomes retrieved from metagenomes reveal functional metabolic diversity.</title>
        <authorList>
            <person name="McIlroy S.J."/>
            <person name="Albertsen M."/>
            <person name="Andresen E.K."/>
            <person name="Saunders A.M."/>
            <person name="Kristiansen R."/>
            <person name="Stokholm-Bjerregaard M."/>
            <person name="Nielsen K.L."/>
            <person name="Nielsen P.H."/>
        </authorList>
    </citation>
    <scope>NUCLEOTIDE SEQUENCE [LARGE SCALE GENOMIC DNA]</scope>
    <source>
        <strain evidence="12 13">Run_B_J11</strain>
    </source>
</reference>
<evidence type="ECO:0000256" key="9">
    <source>
        <dbReference type="ARBA" id="ARBA00024910"/>
    </source>
</evidence>
<evidence type="ECO:0000256" key="2">
    <source>
        <dbReference type="ARBA" id="ARBA00010074"/>
    </source>
</evidence>
<dbReference type="PANTHER" id="PTHR34981">
    <property type="entry name" value="CELL DIVISION PROTEIN ZAPA"/>
    <property type="match status" value="1"/>
</dbReference>
<dbReference type="Proteomes" id="UP000019184">
    <property type="component" value="Unassembled WGS sequence"/>
</dbReference>
<dbReference type="GO" id="GO:0032153">
    <property type="term" value="C:cell division site"/>
    <property type="evidence" value="ECO:0007669"/>
    <property type="project" value="TreeGrafter"/>
</dbReference>
<keyword evidence="4" id="KW-0963">Cytoplasm</keyword>
<accession>A0A7U7G7P6</accession>
<evidence type="ECO:0000313" key="12">
    <source>
        <dbReference type="EMBL" id="CDH43452.1"/>
    </source>
</evidence>
<keyword evidence="13" id="KW-1185">Reference proteome</keyword>
<gene>
    <name evidence="12" type="ORF">BN874_120103</name>
</gene>
<evidence type="ECO:0000256" key="7">
    <source>
        <dbReference type="ARBA" id="ARBA00023210"/>
    </source>
</evidence>
<dbReference type="AlphaFoldDB" id="A0A7U7G7P6"/>
<evidence type="ECO:0000256" key="6">
    <source>
        <dbReference type="ARBA" id="ARBA00023054"/>
    </source>
</evidence>
<keyword evidence="5" id="KW-0132">Cell division</keyword>
<comment type="function">
    <text evidence="9">Activator of cell division through the inhibition of FtsZ GTPase activity, therefore promoting FtsZ assembly into bundles of protofilaments necessary for the formation of the division Z ring. It is recruited early at mid-cell but it is not essential for cell division.</text>
</comment>
<keyword evidence="7" id="KW-0717">Septation</keyword>
<dbReference type="GO" id="GO:0000921">
    <property type="term" value="P:septin ring assembly"/>
    <property type="evidence" value="ECO:0007669"/>
    <property type="project" value="TreeGrafter"/>
</dbReference>
<dbReference type="SUPFAM" id="SSF102829">
    <property type="entry name" value="Cell division protein ZapA-like"/>
    <property type="match status" value="1"/>
</dbReference>
<dbReference type="GO" id="GO:0000917">
    <property type="term" value="P:division septum assembly"/>
    <property type="evidence" value="ECO:0007669"/>
    <property type="project" value="UniProtKB-KW"/>
</dbReference>
<dbReference type="InterPro" id="IPR036192">
    <property type="entry name" value="Cell_div_ZapA-like_sf"/>
</dbReference>
<evidence type="ECO:0000256" key="1">
    <source>
        <dbReference type="ARBA" id="ARBA00004496"/>
    </source>
</evidence>
<dbReference type="Gene3D" id="3.30.160.880">
    <property type="entry name" value="Cell division protein ZapA protomer, N-terminal domain"/>
    <property type="match status" value="1"/>
</dbReference>
<organism evidence="12 13">
    <name type="scientific">Candidatus Contendobacter odensis Run_B_J11</name>
    <dbReference type="NCBI Taxonomy" id="1400861"/>
    <lineage>
        <taxon>Bacteria</taxon>
        <taxon>Pseudomonadati</taxon>
        <taxon>Pseudomonadota</taxon>
        <taxon>Gammaproteobacteria</taxon>
        <taxon>Candidatus Competibacteraceae</taxon>
        <taxon>Candidatus Contendibacter</taxon>
    </lineage>
</organism>
<dbReference type="GO" id="GO:0043093">
    <property type="term" value="P:FtsZ-dependent cytokinesis"/>
    <property type="evidence" value="ECO:0007669"/>
    <property type="project" value="TreeGrafter"/>
</dbReference>
<proteinExistence type="inferred from homology"/>
<comment type="similarity">
    <text evidence="2">Belongs to the ZapA family. Type 1 subfamily.</text>
</comment>
<dbReference type="EMBL" id="CBTK010000024">
    <property type="protein sequence ID" value="CDH43452.1"/>
    <property type="molecule type" value="Genomic_DNA"/>
</dbReference>
<dbReference type="GO" id="GO:0030428">
    <property type="term" value="C:cell septum"/>
    <property type="evidence" value="ECO:0007669"/>
    <property type="project" value="TreeGrafter"/>
</dbReference>
<evidence type="ECO:0000256" key="8">
    <source>
        <dbReference type="ARBA" id="ARBA00023306"/>
    </source>
</evidence>
<comment type="caution">
    <text evidence="12">The sequence shown here is derived from an EMBL/GenBank/DDBJ whole genome shotgun (WGS) entry which is preliminary data.</text>
</comment>
<protein>
    <recommendedName>
        <fullName evidence="3">Cell division protein ZapA</fullName>
    </recommendedName>
    <alternativeName>
        <fullName evidence="11">Z ring-associated protein ZapA</fullName>
    </alternativeName>
</protein>
<evidence type="ECO:0000256" key="5">
    <source>
        <dbReference type="ARBA" id="ARBA00022618"/>
    </source>
</evidence>
<comment type="subunit">
    <text evidence="10">Homodimer. Interacts with FtsZ.</text>
</comment>
<evidence type="ECO:0000256" key="3">
    <source>
        <dbReference type="ARBA" id="ARBA00015195"/>
    </source>
</evidence>
<dbReference type="Gene3D" id="1.20.5.50">
    <property type="match status" value="1"/>
</dbReference>
<evidence type="ECO:0000256" key="4">
    <source>
        <dbReference type="ARBA" id="ARBA00022490"/>
    </source>
</evidence>
<keyword evidence="8" id="KW-0131">Cell cycle</keyword>
<dbReference type="OrthoDB" id="5772359at2"/>
<dbReference type="GO" id="GO:0005829">
    <property type="term" value="C:cytosol"/>
    <property type="evidence" value="ECO:0007669"/>
    <property type="project" value="TreeGrafter"/>
</dbReference>
<comment type="subcellular location">
    <subcellularLocation>
        <location evidence="1">Cytoplasm</location>
    </subcellularLocation>
</comment>
<evidence type="ECO:0000256" key="11">
    <source>
        <dbReference type="ARBA" id="ARBA00033158"/>
    </source>
</evidence>
<dbReference type="PANTHER" id="PTHR34981:SF1">
    <property type="entry name" value="CELL DIVISION PROTEIN ZAPA"/>
    <property type="match status" value="1"/>
</dbReference>